<keyword evidence="1" id="KW-0732">Signal</keyword>
<evidence type="ECO:0000256" key="1">
    <source>
        <dbReference type="SAM" id="SignalP"/>
    </source>
</evidence>
<reference evidence="2" key="1">
    <citation type="submission" date="2018-11" db="EMBL/GenBank/DDBJ databases">
        <authorList>
            <consortium name="Pathogen Informatics"/>
        </authorList>
    </citation>
    <scope>NUCLEOTIDE SEQUENCE</scope>
</reference>
<feature type="chain" id="PRO_5018655987" evidence="1">
    <location>
        <begin position="28"/>
        <end position="151"/>
    </location>
</feature>
<dbReference type="EMBL" id="CAAALY010250417">
    <property type="protein sequence ID" value="VEL35689.1"/>
    <property type="molecule type" value="Genomic_DNA"/>
</dbReference>
<comment type="caution">
    <text evidence="2">The sequence shown here is derived from an EMBL/GenBank/DDBJ whole genome shotgun (WGS) entry which is preliminary data.</text>
</comment>
<dbReference type="AlphaFoldDB" id="A0A3S5B3X6"/>
<evidence type="ECO:0000313" key="2">
    <source>
        <dbReference type="EMBL" id="VEL35689.1"/>
    </source>
</evidence>
<name>A0A3S5B3X6_9PLAT</name>
<feature type="signal peptide" evidence="1">
    <location>
        <begin position="1"/>
        <end position="27"/>
    </location>
</feature>
<sequence>MSPLSPQPPTLIPLCAHLLACVHAASAASQTCISPVSARRDFVCVCVLLCLCCPTNPAFCRHVAKSPVVRLLPAVNGSLRLGDDTATLEAASSNRGLRIRGCPDLGSRISDRGSRIADPRRRNWDFEILNSLELEPLFRYFDDRISDPSNR</sequence>
<evidence type="ECO:0000313" key="3">
    <source>
        <dbReference type="Proteomes" id="UP000784294"/>
    </source>
</evidence>
<keyword evidence="3" id="KW-1185">Reference proteome</keyword>
<accession>A0A3S5B3X6</accession>
<dbReference type="Proteomes" id="UP000784294">
    <property type="component" value="Unassembled WGS sequence"/>
</dbReference>
<organism evidence="2 3">
    <name type="scientific">Protopolystoma xenopodis</name>
    <dbReference type="NCBI Taxonomy" id="117903"/>
    <lineage>
        <taxon>Eukaryota</taxon>
        <taxon>Metazoa</taxon>
        <taxon>Spiralia</taxon>
        <taxon>Lophotrochozoa</taxon>
        <taxon>Platyhelminthes</taxon>
        <taxon>Monogenea</taxon>
        <taxon>Polyopisthocotylea</taxon>
        <taxon>Polystomatidea</taxon>
        <taxon>Polystomatidae</taxon>
        <taxon>Protopolystoma</taxon>
    </lineage>
</organism>
<gene>
    <name evidence="2" type="ORF">PXEA_LOCUS29129</name>
</gene>
<proteinExistence type="predicted"/>
<protein>
    <submittedName>
        <fullName evidence="2">Uncharacterized protein</fullName>
    </submittedName>
</protein>